<feature type="region of interest" description="Disordered" evidence="1">
    <location>
        <begin position="54"/>
        <end position="91"/>
    </location>
</feature>
<dbReference type="AlphaFoldDB" id="A0A915B5T0"/>
<evidence type="ECO:0000256" key="1">
    <source>
        <dbReference type="SAM" id="MobiDB-lite"/>
    </source>
</evidence>
<feature type="compositionally biased region" description="Low complexity" evidence="1">
    <location>
        <begin position="56"/>
        <end position="68"/>
    </location>
</feature>
<accession>A0A915B5T0</accession>
<dbReference type="Pfam" id="PF06910">
    <property type="entry name" value="MEA1"/>
    <property type="match status" value="1"/>
</dbReference>
<feature type="region of interest" description="Disordered" evidence="1">
    <location>
        <begin position="1"/>
        <end position="29"/>
    </location>
</feature>
<keyword evidence="2" id="KW-1185">Reference proteome</keyword>
<evidence type="ECO:0000313" key="2">
    <source>
        <dbReference type="Proteomes" id="UP000887569"/>
    </source>
</evidence>
<reference evidence="3" key="1">
    <citation type="submission" date="2022-11" db="UniProtKB">
        <authorList>
            <consortium name="WormBaseParasite"/>
        </authorList>
    </citation>
    <scope>IDENTIFICATION</scope>
</reference>
<sequence>MRMGPDPNDLDLPMNIGDDRGESSDDEYERDGWHVGFAVEMNGVADRNYMIDYSDDSSTAESDATSEALPDDHHRYDGYETIPNAPDSTGIASGYQTTHGVPAAIQRAFDQALSEASSVHMSDSELVIEHRPQPINLDQEKIEYIKNAMSSFTLPTPSWAIGMQGDDELRRMLERIVTEK</sequence>
<dbReference type="WBParaSite" id="PgR026_g034_t01">
    <property type="protein sequence ID" value="PgR026_g034_t01"/>
    <property type="gene ID" value="PgR026_g034"/>
</dbReference>
<organism evidence="2 3">
    <name type="scientific">Parascaris univalens</name>
    <name type="common">Nematode worm</name>
    <dbReference type="NCBI Taxonomy" id="6257"/>
    <lineage>
        <taxon>Eukaryota</taxon>
        <taxon>Metazoa</taxon>
        <taxon>Ecdysozoa</taxon>
        <taxon>Nematoda</taxon>
        <taxon>Chromadorea</taxon>
        <taxon>Rhabditida</taxon>
        <taxon>Spirurina</taxon>
        <taxon>Ascaridomorpha</taxon>
        <taxon>Ascaridoidea</taxon>
        <taxon>Ascarididae</taxon>
        <taxon>Parascaris</taxon>
    </lineage>
</organism>
<proteinExistence type="predicted"/>
<protein>
    <submittedName>
        <fullName evidence="3">Male-enhanced antigen 1</fullName>
    </submittedName>
</protein>
<dbReference type="Proteomes" id="UP000887569">
    <property type="component" value="Unplaced"/>
</dbReference>
<name>A0A915B5T0_PARUN</name>
<evidence type="ECO:0000313" key="3">
    <source>
        <dbReference type="WBParaSite" id="PgR026_g034_t01"/>
    </source>
</evidence>